<sequence>MEEWCQKRQTQQQRRTQAPKIEGTKYTYKAEELEVIPGYTAKIYN</sequence>
<protein>
    <submittedName>
        <fullName evidence="1">Uncharacterized protein</fullName>
    </submittedName>
</protein>
<reference evidence="1" key="1">
    <citation type="submission" date="2022-06" db="EMBL/GenBank/DDBJ databases">
        <title>Complete genome sequences of two strains of the flax pathogen Septoria linicola.</title>
        <authorList>
            <person name="Lapalu N."/>
            <person name="Simon A."/>
            <person name="Demenou B."/>
            <person name="Paumier D."/>
            <person name="Guillot M.-P."/>
            <person name="Gout L."/>
            <person name="Valade R."/>
        </authorList>
    </citation>
    <scope>NUCLEOTIDE SEQUENCE</scope>
    <source>
        <strain evidence="1">SE15195</strain>
    </source>
</reference>
<dbReference type="AlphaFoldDB" id="A0A9Q9ATC0"/>
<keyword evidence="2" id="KW-1185">Reference proteome</keyword>
<evidence type="ECO:0000313" key="1">
    <source>
        <dbReference type="EMBL" id="USW52808.1"/>
    </source>
</evidence>
<dbReference type="EMBL" id="CP099421">
    <property type="protein sequence ID" value="USW52808.1"/>
    <property type="molecule type" value="Genomic_DNA"/>
</dbReference>
<name>A0A9Q9ATC0_9PEZI</name>
<evidence type="ECO:0000313" key="2">
    <source>
        <dbReference type="Proteomes" id="UP001056384"/>
    </source>
</evidence>
<accession>A0A9Q9ATC0</accession>
<dbReference type="Proteomes" id="UP001056384">
    <property type="component" value="Chromosome 4"/>
</dbReference>
<gene>
    <name evidence="1" type="ORF">Slin15195_G061270</name>
</gene>
<proteinExistence type="predicted"/>
<organism evidence="1 2">
    <name type="scientific">Septoria linicola</name>
    <dbReference type="NCBI Taxonomy" id="215465"/>
    <lineage>
        <taxon>Eukaryota</taxon>
        <taxon>Fungi</taxon>
        <taxon>Dikarya</taxon>
        <taxon>Ascomycota</taxon>
        <taxon>Pezizomycotina</taxon>
        <taxon>Dothideomycetes</taxon>
        <taxon>Dothideomycetidae</taxon>
        <taxon>Mycosphaerellales</taxon>
        <taxon>Mycosphaerellaceae</taxon>
        <taxon>Septoria</taxon>
    </lineage>
</organism>